<dbReference type="Proteomes" id="UP000295724">
    <property type="component" value="Unassembled WGS sequence"/>
</dbReference>
<evidence type="ECO:0000256" key="7">
    <source>
        <dbReference type="PIRSR" id="PIRSR600715-1"/>
    </source>
</evidence>
<dbReference type="OrthoDB" id="9783652at2"/>
<proteinExistence type="predicted"/>
<dbReference type="GO" id="GO:0071555">
    <property type="term" value="P:cell wall organization"/>
    <property type="evidence" value="ECO:0007669"/>
    <property type="project" value="TreeGrafter"/>
</dbReference>
<feature type="transmembrane region" description="Helical" evidence="8">
    <location>
        <begin position="6"/>
        <end position="28"/>
    </location>
</feature>
<name>A0A4R6XGH0_9GAMM</name>
<feature type="transmembrane region" description="Helical" evidence="8">
    <location>
        <begin position="198"/>
        <end position="219"/>
    </location>
</feature>
<organism evidence="9 10">
    <name type="scientific">Marinicella litoralis</name>
    <dbReference type="NCBI Taxonomy" id="644220"/>
    <lineage>
        <taxon>Bacteria</taxon>
        <taxon>Pseudomonadati</taxon>
        <taxon>Pseudomonadota</taxon>
        <taxon>Gammaproteobacteria</taxon>
        <taxon>Lysobacterales</taxon>
        <taxon>Marinicellaceae</taxon>
        <taxon>Marinicella</taxon>
    </lineage>
</organism>
<feature type="transmembrane region" description="Helical" evidence="8">
    <location>
        <begin position="102"/>
        <end position="131"/>
    </location>
</feature>
<feature type="transmembrane region" description="Helical" evidence="8">
    <location>
        <begin position="267"/>
        <end position="286"/>
    </location>
</feature>
<keyword evidence="10" id="KW-1185">Reference proteome</keyword>
<feature type="transmembrane region" description="Helical" evidence="8">
    <location>
        <begin position="166"/>
        <end position="186"/>
    </location>
</feature>
<evidence type="ECO:0000313" key="10">
    <source>
        <dbReference type="Proteomes" id="UP000295724"/>
    </source>
</evidence>
<dbReference type="Pfam" id="PF00953">
    <property type="entry name" value="Glycos_transf_4"/>
    <property type="match status" value="1"/>
</dbReference>
<gene>
    <name evidence="9" type="ORF">C8D91_2416</name>
</gene>
<dbReference type="EMBL" id="SNZB01000005">
    <property type="protein sequence ID" value="TDR18496.1"/>
    <property type="molecule type" value="Genomic_DNA"/>
</dbReference>
<evidence type="ECO:0000313" key="9">
    <source>
        <dbReference type="EMBL" id="TDR18496.1"/>
    </source>
</evidence>
<dbReference type="GO" id="GO:0005886">
    <property type="term" value="C:plasma membrane"/>
    <property type="evidence" value="ECO:0007669"/>
    <property type="project" value="UniProtKB-SubCell"/>
</dbReference>
<evidence type="ECO:0000256" key="3">
    <source>
        <dbReference type="ARBA" id="ARBA00022679"/>
    </source>
</evidence>
<accession>A0A4R6XGH0</accession>
<comment type="subcellular location">
    <subcellularLocation>
        <location evidence="1">Cell membrane</location>
        <topology evidence="1">Multi-pass membrane protein</topology>
    </subcellularLocation>
</comment>
<keyword evidence="3 9" id="KW-0808">Transferase</keyword>
<evidence type="ECO:0000256" key="5">
    <source>
        <dbReference type="ARBA" id="ARBA00022989"/>
    </source>
</evidence>
<dbReference type="PANTHER" id="PTHR22926">
    <property type="entry name" value="PHOSPHO-N-ACETYLMURAMOYL-PENTAPEPTIDE-TRANSFERASE"/>
    <property type="match status" value="1"/>
</dbReference>
<keyword evidence="7" id="KW-0460">Magnesium</keyword>
<feature type="transmembrane region" description="Helical" evidence="8">
    <location>
        <begin position="72"/>
        <end position="90"/>
    </location>
</feature>
<keyword evidence="4 8" id="KW-0812">Transmembrane</keyword>
<feature type="binding site" evidence="7">
    <location>
        <position position="135"/>
    </location>
    <ligand>
        <name>Mg(2+)</name>
        <dbReference type="ChEBI" id="CHEBI:18420"/>
    </ligand>
</feature>
<dbReference type="GO" id="GO:0046872">
    <property type="term" value="F:metal ion binding"/>
    <property type="evidence" value="ECO:0007669"/>
    <property type="project" value="UniProtKB-KW"/>
</dbReference>
<dbReference type="GO" id="GO:0016780">
    <property type="term" value="F:phosphotransferase activity, for other substituted phosphate groups"/>
    <property type="evidence" value="ECO:0007669"/>
    <property type="project" value="InterPro"/>
</dbReference>
<dbReference type="GO" id="GO:0044038">
    <property type="term" value="P:cell wall macromolecule biosynthetic process"/>
    <property type="evidence" value="ECO:0007669"/>
    <property type="project" value="TreeGrafter"/>
</dbReference>
<keyword evidence="7" id="KW-0479">Metal-binding</keyword>
<feature type="transmembrane region" description="Helical" evidence="8">
    <location>
        <begin position="292"/>
        <end position="313"/>
    </location>
</feature>
<keyword evidence="6 8" id="KW-0472">Membrane</keyword>
<evidence type="ECO:0000256" key="8">
    <source>
        <dbReference type="SAM" id="Phobius"/>
    </source>
</evidence>
<evidence type="ECO:0000256" key="6">
    <source>
        <dbReference type="ARBA" id="ARBA00023136"/>
    </source>
</evidence>
<dbReference type="AlphaFoldDB" id="A0A4R6XGH0"/>
<dbReference type="PANTHER" id="PTHR22926:SF3">
    <property type="entry name" value="UNDECAPRENYL-PHOSPHATE ALPHA-N-ACETYLGLUCOSAMINYL 1-PHOSPHATE TRANSFERASE"/>
    <property type="match status" value="1"/>
</dbReference>
<keyword evidence="2" id="KW-1003">Cell membrane</keyword>
<evidence type="ECO:0000256" key="4">
    <source>
        <dbReference type="ARBA" id="ARBA00022692"/>
    </source>
</evidence>
<comment type="caution">
    <text evidence="9">The sequence shown here is derived from an EMBL/GenBank/DDBJ whole genome shotgun (WGS) entry which is preliminary data.</text>
</comment>
<protein>
    <submittedName>
        <fullName evidence="9">UDP-GlcNAc:undecaprenyl-phosphate GlcNAc-1-phosphate transferase</fullName>
    </submittedName>
</protein>
<dbReference type="InterPro" id="IPR000715">
    <property type="entry name" value="Glycosyl_transferase_4"/>
</dbReference>
<evidence type="ECO:0000256" key="2">
    <source>
        <dbReference type="ARBA" id="ARBA00022475"/>
    </source>
</evidence>
<evidence type="ECO:0000256" key="1">
    <source>
        <dbReference type="ARBA" id="ARBA00004651"/>
    </source>
</evidence>
<comment type="cofactor">
    <cofactor evidence="7">
        <name>Mg(2+)</name>
        <dbReference type="ChEBI" id="CHEBI:18420"/>
    </cofactor>
</comment>
<feature type="binding site" evidence="7">
    <location>
        <position position="193"/>
    </location>
    <ligand>
        <name>Mg(2+)</name>
        <dbReference type="ChEBI" id="CHEBI:18420"/>
    </ligand>
</feature>
<keyword evidence="5 8" id="KW-1133">Transmembrane helix</keyword>
<sequence>MDLSLNNLWAVLAINAFSVAMLLTWYSYGYRSVITDHANNRSLHQGKAVTGGGVLMFLPLCVSLWWINPSYWPAYILLAISLLGLADDKFDLSFKLRLLIQTVLIVVCLIYFEFALGLLFVFLTFACLWWVNLFNFMDGANGMAGLHSLVVAVFYGYIFQESDMAFVSLSLLATVIIVYLVFNLYLKRLFMGDSGSLPMAMLLAIFAFDALQSGLLSYYQVALVHGAFITDTTLTLWVRLKKGENITQAHATHLYQRLVKSQSAHSTVSAFYAIVTALLCLLAIAMDDSSRMIQISTLIISYALLVLIFMKYFRIGR</sequence>
<feature type="transmembrane region" description="Helical" evidence="8">
    <location>
        <begin position="143"/>
        <end position="159"/>
    </location>
</feature>
<reference evidence="9 10" key="1">
    <citation type="submission" date="2019-03" db="EMBL/GenBank/DDBJ databases">
        <title>Genomic Encyclopedia of Type Strains, Phase IV (KMG-IV): sequencing the most valuable type-strain genomes for metagenomic binning, comparative biology and taxonomic classification.</title>
        <authorList>
            <person name="Goeker M."/>
        </authorList>
    </citation>
    <scope>NUCLEOTIDE SEQUENCE [LARGE SCALE GENOMIC DNA]</scope>
    <source>
        <strain evidence="9 10">DSM 25488</strain>
    </source>
</reference>
<dbReference type="GO" id="GO:0009103">
    <property type="term" value="P:lipopolysaccharide biosynthetic process"/>
    <property type="evidence" value="ECO:0007669"/>
    <property type="project" value="TreeGrafter"/>
</dbReference>